<keyword evidence="3" id="KW-1185">Reference proteome</keyword>
<organism evidence="2 3">
    <name type="scientific">Trametes coccinea (strain BRFM310)</name>
    <name type="common">Pycnoporus coccineus</name>
    <dbReference type="NCBI Taxonomy" id="1353009"/>
    <lineage>
        <taxon>Eukaryota</taxon>
        <taxon>Fungi</taxon>
        <taxon>Dikarya</taxon>
        <taxon>Basidiomycota</taxon>
        <taxon>Agaricomycotina</taxon>
        <taxon>Agaricomycetes</taxon>
        <taxon>Polyporales</taxon>
        <taxon>Polyporaceae</taxon>
        <taxon>Trametes</taxon>
    </lineage>
</organism>
<feature type="region of interest" description="Disordered" evidence="1">
    <location>
        <begin position="69"/>
        <end position="113"/>
    </location>
</feature>
<feature type="compositionally biased region" description="Polar residues" evidence="1">
    <location>
        <begin position="1"/>
        <end position="12"/>
    </location>
</feature>
<reference evidence="2 3" key="1">
    <citation type="journal article" date="2015" name="Biotechnol. Biofuels">
        <title>Enhanced degradation of softwood versus hardwood by the white-rot fungus Pycnoporus coccineus.</title>
        <authorList>
            <person name="Couturier M."/>
            <person name="Navarro D."/>
            <person name="Chevret D."/>
            <person name="Henrissat B."/>
            <person name="Piumi F."/>
            <person name="Ruiz-Duenas F.J."/>
            <person name="Martinez A.T."/>
            <person name="Grigoriev I.V."/>
            <person name="Riley R."/>
            <person name="Lipzen A."/>
            <person name="Berrin J.G."/>
            <person name="Master E.R."/>
            <person name="Rosso M.N."/>
        </authorList>
    </citation>
    <scope>NUCLEOTIDE SEQUENCE [LARGE SCALE GENOMIC DNA]</scope>
    <source>
        <strain evidence="2 3">BRFM310</strain>
    </source>
</reference>
<evidence type="ECO:0000313" key="2">
    <source>
        <dbReference type="EMBL" id="OSC96239.1"/>
    </source>
</evidence>
<feature type="region of interest" description="Disordered" evidence="1">
    <location>
        <begin position="1"/>
        <end position="21"/>
    </location>
</feature>
<proteinExistence type="predicted"/>
<dbReference type="EMBL" id="KZ084207">
    <property type="protein sequence ID" value="OSC96239.1"/>
    <property type="molecule type" value="Genomic_DNA"/>
</dbReference>
<evidence type="ECO:0000313" key="3">
    <source>
        <dbReference type="Proteomes" id="UP000193067"/>
    </source>
</evidence>
<sequence length="149" mass="16823">MSCARSLTSRGRQQVADGSWGKLRRREVCPVEFADRRHERVPKRRDGARMNASADLARFERQHARLLTRTKRMPDSLRANDVSPKSVHQNRRGPIPSPRRTTSLEACSPPCPRAPVPDLNAFVPATRTLIRTRAPRNPEPAARRFAVVG</sequence>
<name>A0A1Y2I531_TRAC3</name>
<protein>
    <submittedName>
        <fullName evidence="2">Uncharacterized protein</fullName>
    </submittedName>
</protein>
<gene>
    <name evidence="2" type="ORF">PYCCODRAFT_155257</name>
</gene>
<accession>A0A1Y2I531</accession>
<dbReference type="AlphaFoldDB" id="A0A1Y2I531"/>
<evidence type="ECO:0000256" key="1">
    <source>
        <dbReference type="SAM" id="MobiDB-lite"/>
    </source>
</evidence>
<dbReference type="Proteomes" id="UP000193067">
    <property type="component" value="Unassembled WGS sequence"/>
</dbReference>